<dbReference type="PATRIC" id="fig|953739.5.peg.6712"/>
<dbReference type="HOGENOM" id="CLU_078528_0_0_11"/>
<dbReference type="KEGG" id="sve:SVEN_4213"/>
<proteinExistence type="predicted"/>
<dbReference type="AlphaFoldDB" id="F2RIE3"/>
<gene>
    <name evidence="2" type="ordered locus">SVEN_4213</name>
</gene>
<evidence type="ECO:0008006" key="4">
    <source>
        <dbReference type="Google" id="ProtNLM"/>
    </source>
</evidence>
<reference evidence="2 3" key="1">
    <citation type="journal article" date="2011" name="BMC Genomics">
        <title>Genome-wide analysis of the role of GlnR in Streptomyces venezuelae provides new insights into global nitrogen regulation in actinomycetes.</title>
        <authorList>
            <person name="Pullan S.T."/>
            <person name="Bibb M.J."/>
            <person name="Merrick M."/>
        </authorList>
    </citation>
    <scope>NUCLEOTIDE SEQUENCE [LARGE SCALE GENOMIC DNA]</scope>
    <source>
        <strain evidence="2">ATCC 10712</strain>
    </source>
</reference>
<dbReference type="GeneID" id="51864774"/>
<dbReference type="EMBL" id="FR845719">
    <property type="protein sequence ID" value="CCA57499.1"/>
    <property type="molecule type" value="Genomic_DNA"/>
</dbReference>
<sequence length="310" mass="32790">MSSRTRTAAVALLLGLGAAGCSTSGGTAAPGPAPLPARPFQGVTHYSEPQRVALRAAEEDLVAACMKRRGFTYRPQRLATGNRMVDASPYGLLTVPQAIDDGYGITSTALAAKPPVDANAAENANERWKAALLGTPAHRVNLAMPQGREFFYHADSCVAEANSRLYGPDYYKLFNTFQVLADAVVEQVRKDDRYLAAQRAWSGCMKEADAAAGVKAGTFGEPRSTVDRRLQEAGQDPAKIHEVAGVELKLSRADAECQARVGLAEVVATAQSEAERTVGAGYADELAALRSLREKALATARPDGVTVADG</sequence>
<accession>F2RIE3</accession>
<keyword evidence="1" id="KW-0732">Signal</keyword>
<protein>
    <recommendedName>
        <fullName evidence="4">SCP domain-containing protein</fullName>
    </recommendedName>
</protein>
<feature type="chain" id="PRO_5003286426" description="SCP domain-containing protein" evidence="1">
    <location>
        <begin position="29"/>
        <end position="310"/>
    </location>
</feature>
<evidence type="ECO:0000313" key="3">
    <source>
        <dbReference type="Proteomes" id="UP000006854"/>
    </source>
</evidence>
<dbReference type="eggNOG" id="ENOG502ZUBI">
    <property type="taxonomic scope" value="Bacteria"/>
</dbReference>
<dbReference type="RefSeq" id="WP_015035410.1">
    <property type="nucleotide sequence ID" value="NC_018750.1"/>
</dbReference>
<dbReference type="Proteomes" id="UP000006854">
    <property type="component" value="Chromosome"/>
</dbReference>
<feature type="signal peptide" evidence="1">
    <location>
        <begin position="1"/>
        <end position="28"/>
    </location>
</feature>
<keyword evidence="3" id="KW-1185">Reference proteome</keyword>
<name>F2RIE3_STRVP</name>
<dbReference type="PROSITE" id="PS51257">
    <property type="entry name" value="PROKAR_LIPOPROTEIN"/>
    <property type="match status" value="1"/>
</dbReference>
<dbReference type="STRING" id="953739.SVEN_4213"/>
<evidence type="ECO:0000313" key="2">
    <source>
        <dbReference type="EMBL" id="CCA57499.1"/>
    </source>
</evidence>
<organism evidence="2 3">
    <name type="scientific">Streptomyces venezuelae (strain ATCC 10712 / CBS 650.69 / DSM 40230 / JCM 4526 / NBRC 13096 / PD 04745)</name>
    <dbReference type="NCBI Taxonomy" id="953739"/>
    <lineage>
        <taxon>Bacteria</taxon>
        <taxon>Bacillati</taxon>
        <taxon>Actinomycetota</taxon>
        <taxon>Actinomycetes</taxon>
        <taxon>Kitasatosporales</taxon>
        <taxon>Streptomycetaceae</taxon>
        <taxon>Streptomyces</taxon>
    </lineage>
</organism>
<evidence type="ECO:0000256" key="1">
    <source>
        <dbReference type="SAM" id="SignalP"/>
    </source>
</evidence>